<dbReference type="EMBL" id="CAKOGP040002203">
    <property type="protein sequence ID" value="CAJ1965549.1"/>
    <property type="molecule type" value="Genomic_DNA"/>
</dbReference>
<evidence type="ECO:0008006" key="7">
    <source>
        <dbReference type="Google" id="ProtNLM"/>
    </source>
</evidence>
<keyword evidence="2" id="KW-0732">Signal</keyword>
<feature type="domain" description="GFO/IDH/MocA-like oxidoreductase" evidence="4">
    <location>
        <begin position="183"/>
        <end position="303"/>
    </location>
</feature>
<dbReference type="GO" id="GO:0000166">
    <property type="term" value="F:nucleotide binding"/>
    <property type="evidence" value="ECO:0007669"/>
    <property type="project" value="InterPro"/>
</dbReference>
<dbReference type="AlphaFoldDB" id="A0AAD2PX85"/>
<comment type="caution">
    <text evidence="5">The sequence shown here is derived from an EMBL/GenBank/DDBJ whole genome shotgun (WGS) entry which is preliminary data.</text>
</comment>
<evidence type="ECO:0000256" key="2">
    <source>
        <dbReference type="SAM" id="SignalP"/>
    </source>
</evidence>
<name>A0AAD2PX85_9STRA</name>
<dbReference type="PANTHER" id="PTHR42840:SF5">
    <property type="entry name" value="NAD(P)-BINDING ROSSMANN-FOLD SUPERFAMILY PROTEIN"/>
    <property type="match status" value="1"/>
</dbReference>
<feature type="signal peptide" evidence="2">
    <location>
        <begin position="1"/>
        <end position="21"/>
    </location>
</feature>
<dbReference type="SUPFAM" id="SSF51735">
    <property type="entry name" value="NAD(P)-binding Rossmann-fold domains"/>
    <property type="match status" value="1"/>
</dbReference>
<dbReference type="Pfam" id="PF01408">
    <property type="entry name" value="GFO_IDH_MocA"/>
    <property type="match status" value="1"/>
</dbReference>
<evidence type="ECO:0000313" key="5">
    <source>
        <dbReference type="EMBL" id="CAJ1965549.1"/>
    </source>
</evidence>
<dbReference type="Pfam" id="PF22725">
    <property type="entry name" value="GFO_IDH_MocA_C3"/>
    <property type="match status" value="1"/>
</dbReference>
<evidence type="ECO:0000256" key="1">
    <source>
        <dbReference type="ARBA" id="ARBA00010928"/>
    </source>
</evidence>
<sequence>MLPIPSLIAAVKATMLLYAAGRSGRPNPYNDPYSSDGYQRPTESAPPAERLNVALLGAGIFATASHAPMLQKLNKNINCVAVWSRTYGNAASLATKLGATPCTDVQQIFNSPNIDAVITAMPIDVQPEYVLKAMHAGKHVYSEKPLATTLQQAKKLIETYEAHFASRNIAWHVAGQSRYDPAVRTAKQALADIGTPFLVNMKVRAPFLKSSPHSDAMWRNSPEWYGGMIVEAFVHGSSMLRGLFGNPISVSAQTSSRTKHIPSIDTMTAQVRWPEELHGSVSLTYASTAHCFEIEVVGSEGRMALMRKEGGPGYSLEVEISGSKSYKHDIPFGGAETEMMSFVERIRYANDPNNNRNTPVEALADMQMVEACLDSGKQNGVQVFLDPQVTQLAVYADAAEQAGGGNSNGGAGVVASETILL</sequence>
<dbReference type="InterPro" id="IPR055170">
    <property type="entry name" value="GFO_IDH_MocA-like_dom"/>
</dbReference>
<gene>
    <name evidence="5" type="ORF">CYCCA115_LOCUS21167</name>
</gene>
<evidence type="ECO:0000259" key="4">
    <source>
        <dbReference type="Pfam" id="PF22725"/>
    </source>
</evidence>
<evidence type="ECO:0000259" key="3">
    <source>
        <dbReference type="Pfam" id="PF01408"/>
    </source>
</evidence>
<evidence type="ECO:0000313" key="6">
    <source>
        <dbReference type="Proteomes" id="UP001295423"/>
    </source>
</evidence>
<proteinExistence type="inferred from homology"/>
<feature type="chain" id="PRO_5042017953" description="Gfo/Idh/MocA-like oxidoreductase N-terminal domain-containing protein" evidence="2">
    <location>
        <begin position="22"/>
        <end position="421"/>
    </location>
</feature>
<comment type="similarity">
    <text evidence="1">Belongs to the Gfo/Idh/MocA family.</text>
</comment>
<dbReference type="Proteomes" id="UP001295423">
    <property type="component" value="Unassembled WGS sequence"/>
</dbReference>
<dbReference type="Gene3D" id="3.40.50.720">
    <property type="entry name" value="NAD(P)-binding Rossmann-like Domain"/>
    <property type="match status" value="1"/>
</dbReference>
<protein>
    <recommendedName>
        <fullName evidence="7">Gfo/Idh/MocA-like oxidoreductase N-terminal domain-containing protein</fullName>
    </recommendedName>
</protein>
<dbReference type="PANTHER" id="PTHR42840">
    <property type="entry name" value="NAD(P)-BINDING ROSSMANN-FOLD SUPERFAMILY PROTEIN-RELATED"/>
    <property type="match status" value="1"/>
</dbReference>
<reference evidence="5" key="1">
    <citation type="submission" date="2023-08" db="EMBL/GenBank/DDBJ databases">
        <authorList>
            <person name="Audoor S."/>
            <person name="Bilcke G."/>
        </authorList>
    </citation>
    <scope>NUCLEOTIDE SEQUENCE</scope>
</reference>
<organism evidence="5 6">
    <name type="scientific">Cylindrotheca closterium</name>
    <dbReference type="NCBI Taxonomy" id="2856"/>
    <lineage>
        <taxon>Eukaryota</taxon>
        <taxon>Sar</taxon>
        <taxon>Stramenopiles</taxon>
        <taxon>Ochrophyta</taxon>
        <taxon>Bacillariophyta</taxon>
        <taxon>Bacillariophyceae</taxon>
        <taxon>Bacillariophycidae</taxon>
        <taxon>Bacillariales</taxon>
        <taxon>Bacillariaceae</taxon>
        <taxon>Cylindrotheca</taxon>
    </lineage>
</organism>
<accession>A0AAD2PX85</accession>
<keyword evidence="6" id="KW-1185">Reference proteome</keyword>
<dbReference type="GO" id="GO:0016491">
    <property type="term" value="F:oxidoreductase activity"/>
    <property type="evidence" value="ECO:0007669"/>
    <property type="project" value="TreeGrafter"/>
</dbReference>
<feature type="domain" description="Gfo/Idh/MocA-like oxidoreductase N-terminal" evidence="3">
    <location>
        <begin position="51"/>
        <end position="161"/>
    </location>
</feature>
<dbReference type="InterPro" id="IPR000683">
    <property type="entry name" value="Gfo/Idh/MocA-like_OxRdtase_N"/>
</dbReference>
<dbReference type="Gene3D" id="3.30.360.10">
    <property type="entry name" value="Dihydrodipicolinate Reductase, domain 2"/>
    <property type="match status" value="1"/>
</dbReference>
<dbReference type="SUPFAM" id="SSF55347">
    <property type="entry name" value="Glyceraldehyde-3-phosphate dehydrogenase-like, C-terminal domain"/>
    <property type="match status" value="1"/>
</dbReference>
<dbReference type="InterPro" id="IPR036291">
    <property type="entry name" value="NAD(P)-bd_dom_sf"/>
</dbReference>
<dbReference type="GO" id="GO:0005737">
    <property type="term" value="C:cytoplasm"/>
    <property type="evidence" value="ECO:0007669"/>
    <property type="project" value="TreeGrafter"/>
</dbReference>
<dbReference type="GO" id="GO:0006740">
    <property type="term" value="P:NADPH regeneration"/>
    <property type="evidence" value="ECO:0007669"/>
    <property type="project" value="TreeGrafter"/>
</dbReference>